<dbReference type="CDD" id="cd14852">
    <property type="entry name" value="LD-carboxypeptidase"/>
    <property type="match status" value="1"/>
</dbReference>
<dbReference type="Gene3D" id="3.30.1380.10">
    <property type="match status" value="1"/>
</dbReference>
<dbReference type="SUPFAM" id="SSF55166">
    <property type="entry name" value="Hedgehog/DD-peptidase"/>
    <property type="match status" value="1"/>
</dbReference>
<keyword evidence="4" id="KW-1185">Reference proteome</keyword>
<name>A0A7X8TIH6_9MICC</name>
<dbReference type="PANTHER" id="PTHR34385">
    <property type="entry name" value="D-ALANYL-D-ALANINE CARBOXYPEPTIDASE"/>
    <property type="match status" value="1"/>
</dbReference>
<dbReference type="InterPro" id="IPR058193">
    <property type="entry name" value="VanY/YodJ_core_dom"/>
</dbReference>
<dbReference type="PANTHER" id="PTHR34385:SF1">
    <property type="entry name" value="PEPTIDOGLYCAN L-ALANYL-D-GLUTAMATE ENDOPEPTIDASE CWLK"/>
    <property type="match status" value="1"/>
</dbReference>
<reference evidence="3 4" key="1">
    <citation type="submission" date="2020-04" db="EMBL/GenBank/DDBJ databases">
        <title>Nesterenkonia sp. nov., isolated from marine sediment.</title>
        <authorList>
            <person name="Zhang G."/>
        </authorList>
    </citation>
    <scope>NUCLEOTIDE SEQUENCE [LARGE SCALE GENOMIC DNA]</scope>
    <source>
        <strain evidence="3 4">MY13</strain>
    </source>
</reference>
<evidence type="ECO:0000313" key="4">
    <source>
        <dbReference type="Proteomes" id="UP000523139"/>
    </source>
</evidence>
<dbReference type="InterPro" id="IPR009045">
    <property type="entry name" value="Zn_M74/Hedgehog-like"/>
</dbReference>
<dbReference type="EMBL" id="JABAHY010000002">
    <property type="protein sequence ID" value="NLS09090.1"/>
    <property type="molecule type" value="Genomic_DNA"/>
</dbReference>
<feature type="domain" description="D-alanyl-D-alanine carboxypeptidase-like core" evidence="2">
    <location>
        <begin position="107"/>
        <end position="235"/>
    </location>
</feature>
<dbReference type="GO" id="GO:0006508">
    <property type="term" value="P:proteolysis"/>
    <property type="evidence" value="ECO:0007669"/>
    <property type="project" value="InterPro"/>
</dbReference>
<comment type="caution">
    <text evidence="3">The sequence shown here is derived from an EMBL/GenBank/DDBJ whole genome shotgun (WGS) entry which is preliminary data.</text>
</comment>
<dbReference type="Proteomes" id="UP000523139">
    <property type="component" value="Unassembled WGS sequence"/>
</dbReference>
<gene>
    <name evidence="3" type="ORF">HGQ17_03540</name>
</gene>
<dbReference type="Pfam" id="PF02557">
    <property type="entry name" value="VanY"/>
    <property type="match status" value="1"/>
</dbReference>
<feature type="region of interest" description="Disordered" evidence="1">
    <location>
        <begin position="1"/>
        <end position="71"/>
    </location>
</feature>
<accession>A0A7X8TIH6</accession>
<proteinExistence type="predicted"/>
<protein>
    <submittedName>
        <fullName evidence="3">M15 family metallopeptidase</fullName>
    </submittedName>
</protein>
<dbReference type="GO" id="GO:0008233">
    <property type="term" value="F:peptidase activity"/>
    <property type="evidence" value="ECO:0007669"/>
    <property type="project" value="InterPro"/>
</dbReference>
<dbReference type="InterPro" id="IPR003709">
    <property type="entry name" value="VanY-like_core_dom"/>
</dbReference>
<sequence length="263" mass="28987">MGMLLLAGCAEGDTQDPGGQADSPAEDETTAEDSTEQADTEVTEDSEEPKSTAEQSPESEAEPASEASWDPESIHVLVNRANPLDPIDFVPSDLAVADAPNEFGDPELREEPAETLEELFAAAEADGIQLWVTTAYRDFEFQQALYDQYVADQGEEAADRFSARPGYSEHQTGLAVDVADLEDRDCYLRACFGETEAGQWVAENAPEFGFIIRYPEGAEEIVGFQYEPWHLRYVGVETAVEVTEQGLTLEEYWDQPPAPDYLD</sequence>
<evidence type="ECO:0000259" key="2">
    <source>
        <dbReference type="Pfam" id="PF02557"/>
    </source>
</evidence>
<feature type="compositionally biased region" description="Acidic residues" evidence="1">
    <location>
        <begin position="24"/>
        <end position="47"/>
    </location>
</feature>
<evidence type="ECO:0000256" key="1">
    <source>
        <dbReference type="SAM" id="MobiDB-lite"/>
    </source>
</evidence>
<organism evidence="3 4">
    <name type="scientific">Nesterenkonia sedimenti</name>
    <dbReference type="NCBI Taxonomy" id="1463632"/>
    <lineage>
        <taxon>Bacteria</taxon>
        <taxon>Bacillati</taxon>
        <taxon>Actinomycetota</taxon>
        <taxon>Actinomycetes</taxon>
        <taxon>Micrococcales</taxon>
        <taxon>Micrococcaceae</taxon>
        <taxon>Nesterenkonia</taxon>
    </lineage>
</organism>
<dbReference type="RefSeq" id="WP_168886590.1">
    <property type="nucleotide sequence ID" value="NZ_JABAHY010000002.1"/>
</dbReference>
<evidence type="ECO:0000313" key="3">
    <source>
        <dbReference type="EMBL" id="NLS09090.1"/>
    </source>
</evidence>
<dbReference type="InterPro" id="IPR052179">
    <property type="entry name" value="DD-CPase-like"/>
</dbReference>
<dbReference type="AlphaFoldDB" id="A0A7X8TIH6"/>